<sequence length="78" mass="8737">MPSAPYTYMDRFVLIISGLGPWCLHERQADTAVSQCVTALCGRTARVGNNFGQLFTWRVGDAVCKECARLVTERVRRS</sequence>
<dbReference type="Proteomes" id="UP001589646">
    <property type="component" value="Unassembled WGS sequence"/>
</dbReference>
<dbReference type="EMBL" id="JBHMCE010000004">
    <property type="protein sequence ID" value="MFB9527977.1"/>
    <property type="molecule type" value="Genomic_DNA"/>
</dbReference>
<protein>
    <submittedName>
        <fullName evidence="1">Uncharacterized protein</fullName>
    </submittedName>
</protein>
<name>A0ABV5PXR7_9ACTN</name>
<reference evidence="1 2" key="1">
    <citation type="submission" date="2024-09" db="EMBL/GenBank/DDBJ databases">
        <authorList>
            <person name="Sun Q."/>
            <person name="Mori K."/>
        </authorList>
    </citation>
    <scope>NUCLEOTIDE SEQUENCE [LARGE SCALE GENOMIC DNA]</scope>
    <source>
        <strain evidence="1 2">JCM 3323</strain>
    </source>
</reference>
<dbReference type="RefSeq" id="WP_346126650.1">
    <property type="nucleotide sequence ID" value="NZ_BAAAXC010000015.1"/>
</dbReference>
<proteinExistence type="predicted"/>
<organism evidence="1 2">
    <name type="scientific">Nonomuraea roseola</name>
    <dbReference type="NCBI Taxonomy" id="46179"/>
    <lineage>
        <taxon>Bacteria</taxon>
        <taxon>Bacillati</taxon>
        <taxon>Actinomycetota</taxon>
        <taxon>Actinomycetes</taxon>
        <taxon>Streptosporangiales</taxon>
        <taxon>Streptosporangiaceae</taxon>
        <taxon>Nonomuraea</taxon>
    </lineage>
</organism>
<evidence type="ECO:0000313" key="2">
    <source>
        <dbReference type="Proteomes" id="UP001589646"/>
    </source>
</evidence>
<keyword evidence="2" id="KW-1185">Reference proteome</keyword>
<gene>
    <name evidence="1" type="ORF">ACFFRN_15275</name>
</gene>
<evidence type="ECO:0000313" key="1">
    <source>
        <dbReference type="EMBL" id="MFB9527977.1"/>
    </source>
</evidence>
<comment type="caution">
    <text evidence="1">The sequence shown here is derived from an EMBL/GenBank/DDBJ whole genome shotgun (WGS) entry which is preliminary data.</text>
</comment>
<accession>A0ABV5PXR7</accession>